<proteinExistence type="predicted"/>
<accession>A0A9J6REY0</accession>
<sequence length="115" mass="13553">MNPIVVFSHKPSVGLLNIDTMELLWLQRVQEKHAIFSRIESGFDYYYLNDILIIPDPRKTIPCLEKAFYLGDLKVDCEGEYILFFNFKLIENIIFAESLSLPSYKFIKDNIRSER</sequence>
<comment type="caution">
    <text evidence="1">The sequence shown here is derived from an EMBL/GenBank/DDBJ whole genome shotgun (WGS) entry which is preliminary data.</text>
</comment>
<dbReference type="AlphaFoldDB" id="A0A9J6REY0"/>
<evidence type="ECO:0000313" key="1">
    <source>
        <dbReference type="EMBL" id="MCZ0704200.1"/>
    </source>
</evidence>
<dbReference type="Proteomes" id="UP001084197">
    <property type="component" value="Unassembled WGS sequence"/>
</dbReference>
<evidence type="ECO:0000313" key="2">
    <source>
        <dbReference type="Proteomes" id="UP001084197"/>
    </source>
</evidence>
<dbReference type="RefSeq" id="WP_268780970.1">
    <property type="nucleotide sequence ID" value="NZ_JAPRAT010000030.1"/>
</dbReference>
<dbReference type="EMBL" id="JAPRAT010000030">
    <property type="protein sequence ID" value="MCZ0704200.1"/>
    <property type="molecule type" value="Genomic_DNA"/>
</dbReference>
<gene>
    <name evidence="1" type="ORF">OWO01_13395</name>
</gene>
<organism evidence="1 2">
    <name type="scientific">Natronobacillus azotifigens</name>
    <dbReference type="NCBI Taxonomy" id="472978"/>
    <lineage>
        <taxon>Bacteria</taxon>
        <taxon>Bacillati</taxon>
        <taxon>Bacillota</taxon>
        <taxon>Bacilli</taxon>
        <taxon>Bacillales</taxon>
        <taxon>Bacillaceae</taxon>
        <taxon>Natronobacillus</taxon>
    </lineage>
</organism>
<protein>
    <submittedName>
        <fullName evidence="1">Uncharacterized protein</fullName>
    </submittedName>
</protein>
<name>A0A9J6REY0_9BACI</name>
<keyword evidence="2" id="KW-1185">Reference proteome</keyword>
<reference evidence="1" key="1">
    <citation type="submission" date="2022-11" db="EMBL/GenBank/DDBJ databases">
        <title>WGS of Natronobacillus azotifigens 24KS-1, an anaerobic diazotrophic haloalkaliphile from soda-rich habitats.</title>
        <authorList>
            <person name="Sorokin D.Y."/>
            <person name="Merkel A.Y."/>
        </authorList>
    </citation>
    <scope>NUCLEOTIDE SEQUENCE</scope>
    <source>
        <strain evidence="1">24KS-1</strain>
    </source>
</reference>